<proteinExistence type="inferred from homology"/>
<dbReference type="InterPro" id="IPR002068">
    <property type="entry name" value="A-crystallin/Hsp20_dom"/>
</dbReference>
<comment type="similarity">
    <text evidence="1 2">Belongs to the small heat shock protein (HSP20) family.</text>
</comment>
<dbReference type="AlphaFoldDB" id="A0A2V3J330"/>
<evidence type="ECO:0000313" key="5">
    <source>
        <dbReference type="Proteomes" id="UP000247409"/>
    </source>
</evidence>
<evidence type="ECO:0000259" key="3">
    <source>
        <dbReference type="PROSITE" id="PS01031"/>
    </source>
</evidence>
<dbReference type="EMBL" id="NBIV01000011">
    <property type="protein sequence ID" value="PXF48856.1"/>
    <property type="molecule type" value="Genomic_DNA"/>
</dbReference>
<dbReference type="Gene3D" id="2.60.40.790">
    <property type="match status" value="1"/>
</dbReference>
<dbReference type="STRING" id="448386.A0A2V3J330"/>
<dbReference type="PROSITE" id="PS01031">
    <property type="entry name" value="SHSP"/>
    <property type="match status" value="1"/>
</dbReference>
<dbReference type="OrthoDB" id="1431247at2759"/>
<gene>
    <name evidence="4" type="ORF">BWQ96_01412</name>
</gene>
<sequence>MRVSAYDYFWPFCDDLSLLHSLFRVPPLSAQYGSRHVGFLYPSYSYKSKDGKAFIEIELPGVEKDDIHVETRGHTLTVKAKRFDHGTTDKGKEKARATYSFKARLSDRVNMDEIRADYPGLGVLRIFVPYKAKEAEKVRKVPVHS</sequence>
<reference evidence="4 5" key="1">
    <citation type="journal article" date="2018" name="Mol. Biol. Evol.">
        <title>Analysis of the draft genome of the red seaweed Gracilariopsis chorda provides insights into genome size evolution in Rhodophyta.</title>
        <authorList>
            <person name="Lee J."/>
            <person name="Yang E.C."/>
            <person name="Graf L."/>
            <person name="Yang J.H."/>
            <person name="Qiu H."/>
            <person name="Zel Zion U."/>
            <person name="Chan C.X."/>
            <person name="Stephens T.G."/>
            <person name="Weber A.P.M."/>
            <person name="Boo G.H."/>
            <person name="Boo S.M."/>
            <person name="Kim K.M."/>
            <person name="Shin Y."/>
            <person name="Jung M."/>
            <person name="Lee S.J."/>
            <person name="Yim H.S."/>
            <person name="Lee J.H."/>
            <person name="Bhattacharya D."/>
            <person name="Yoon H.S."/>
        </authorList>
    </citation>
    <scope>NUCLEOTIDE SEQUENCE [LARGE SCALE GENOMIC DNA]</scope>
    <source>
        <strain evidence="4 5">SKKU-2015</strain>
        <tissue evidence="4">Whole body</tissue>
    </source>
</reference>
<accession>A0A2V3J330</accession>
<evidence type="ECO:0000313" key="4">
    <source>
        <dbReference type="EMBL" id="PXF48856.1"/>
    </source>
</evidence>
<keyword evidence="5" id="KW-1185">Reference proteome</keyword>
<evidence type="ECO:0000256" key="1">
    <source>
        <dbReference type="PROSITE-ProRule" id="PRU00285"/>
    </source>
</evidence>
<comment type="caution">
    <text evidence="4">The sequence shown here is derived from an EMBL/GenBank/DDBJ whole genome shotgun (WGS) entry which is preliminary data.</text>
</comment>
<feature type="domain" description="SHSP" evidence="3">
    <location>
        <begin position="35"/>
        <end position="145"/>
    </location>
</feature>
<name>A0A2V3J330_9FLOR</name>
<evidence type="ECO:0000256" key="2">
    <source>
        <dbReference type="RuleBase" id="RU003616"/>
    </source>
</evidence>
<dbReference type="InterPro" id="IPR008978">
    <property type="entry name" value="HSP20-like_chaperone"/>
</dbReference>
<dbReference type="Pfam" id="PF00011">
    <property type="entry name" value="HSP20"/>
    <property type="match status" value="1"/>
</dbReference>
<dbReference type="SUPFAM" id="SSF49764">
    <property type="entry name" value="HSP20-like chaperones"/>
    <property type="match status" value="1"/>
</dbReference>
<dbReference type="CDD" id="cd06464">
    <property type="entry name" value="ACD_sHsps-like"/>
    <property type="match status" value="1"/>
</dbReference>
<protein>
    <submittedName>
        <fullName evidence="4">18 kDa antigen 2</fullName>
    </submittedName>
</protein>
<organism evidence="4 5">
    <name type="scientific">Gracilariopsis chorda</name>
    <dbReference type="NCBI Taxonomy" id="448386"/>
    <lineage>
        <taxon>Eukaryota</taxon>
        <taxon>Rhodophyta</taxon>
        <taxon>Florideophyceae</taxon>
        <taxon>Rhodymeniophycidae</taxon>
        <taxon>Gracilariales</taxon>
        <taxon>Gracilariaceae</taxon>
        <taxon>Gracilariopsis</taxon>
    </lineage>
</organism>
<dbReference type="Proteomes" id="UP000247409">
    <property type="component" value="Unassembled WGS sequence"/>
</dbReference>